<comment type="caution">
    <text evidence="3">The sequence shown here is derived from an EMBL/GenBank/DDBJ whole genome shotgun (WGS) entry which is preliminary data.</text>
</comment>
<evidence type="ECO:0000313" key="3">
    <source>
        <dbReference type="EMBL" id="RVW56046.1"/>
    </source>
</evidence>
<sequence length="211" mass="24180">MSADESCISNGCLDITMHRLDTRPSVYAQPENSRKWVATKPMEARFNVLDWLWVLRPDIVLGNSATLPKEFIEGTKDRCLLMSCCPQDLVFSHPSLGGFLTHCGWNSMMESICGEINEAKRQEIERAVMELMEDEKGKEIRRKGSEWKKKAEDATKQGGSFYDNFDRFIKRFSPHKNSRFPETYGIVPNNMWSSLLLSQVCSLGLEITQLF</sequence>
<dbReference type="EMBL" id="QGNW01001099">
    <property type="protein sequence ID" value="RVW56046.1"/>
    <property type="molecule type" value="Genomic_DNA"/>
</dbReference>
<dbReference type="OrthoDB" id="1927969at2759"/>
<dbReference type="AlphaFoldDB" id="A0A438F814"/>
<dbReference type="Gene3D" id="3.40.50.2000">
    <property type="entry name" value="Glycogen Phosphorylase B"/>
    <property type="match status" value="3"/>
</dbReference>
<accession>A0A438F814</accession>
<name>A0A438F814_VITVI</name>
<evidence type="ECO:0000313" key="4">
    <source>
        <dbReference type="Proteomes" id="UP000288805"/>
    </source>
</evidence>
<dbReference type="InterPro" id="IPR002213">
    <property type="entry name" value="UDP_glucos_trans"/>
</dbReference>
<gene>
    <name evidence="3" type="primary">UGT85K5_1</name>
    <name evidence="3" type="ORF">CK203_093372</name>
</gene>
<dbReference type="PANTHER" id="PTHR11926">
    <property type="entry name" value="GLUCOSYL/GLUCURONOSYL TRANSFERASES"/>
    <property type="match status" value="1"/>
</dbReference>
<dbReference type="PANTHER" id="PTHR11926:SF1365">
    <property type="entry name" value="GLYCOSYLTRANSFERASE"/>
    <property type="match status" value="1"/>
</dbReference>
<dbReference type="SUPFAM" id="SSF53756">
    <property type="entry name" value="UDP-Glycosyltransferase/glycogen phosphorylase"/>
    <property type="match status" value="1"/>
</dbReference>
<dbReference type="Pfam" id="PF00201">
    <property type="entry name" value="UDPGT"/>
    <property type="match status" value="1"/>
</dbReference>
<dbReference type="Proteomes" id="UP000288805">
    <property type="component" value="Unassembled WGS sequence"/>
</dbReference>
<comment type="similarity">
    <text evidence="1">Belongs to the UDP-glycosyltransferase family.</text>
</comment>
<reference evidence="3 4" key="1">
    <citation type="journal article" date="2018" name="PLoS Genet.">
        <title>Population sequencing reveals clonal diversity and ancestral inbreeding in the grapevine cultivar Chardonnay.</title>
        <authorList>
            <person name="Roach M.J."/>
            <person name="Johnson D.L."/>
            <person name="Bohlmann J."/>
            <person name="van Vuuren H.J."/>
            <person name="Jones S.J."/>
            <person name="Pretorius I.S."/>
            <person name="Schmidt S.A."/>
            <person name="Borneman A.R."/>
        </authorList>
    </citation>
    <scope>NUCLEOTIDE SEQUENCE [LARGE SCALE GENOMIC DNA]</scope>
    <source>
        <strain evidence="4">cv. Chardonnay</strain>
        <tissue evidence="3">Leaf</tissue>
    </source>
</reference>
<proteinExistence type="inferred from homology"/>
<protein>
    <submittedName>
        <fullName evidence="3">Linamarin synthase 2</fullName>
    </submittedName>
</protein>
<keyword evidence="2" id="KW-0808">Transferase</keyword>
<evidence type="ECO:0000256" key="1">
    <source>
        <dbReference type="ARBA" id="ARBA00009995"/>
    </source>
</evidence>
<evidence type="ECO:0000256" key="2">
    <source>
        <dbReference type="ARBA" id="ARBA00022679"/>
    </source>
</evidence>
<organism evidence="3 4">
    <name type="scientific">Vitis vinifera</name>
    <name type="common">Grape</name>
    <dbReference type="NCBI Taxonomy" id="29760"/>
    <lineage>
        <taxon>Eukaryota</taxon>
        <taxon>Viridiplantae</taxon>
        <taxon>Streptophyta</taxon>
        <taxon>Embryophyta</taxon>
        <taxon>Tracheophyta</taxon>
        <taxon>Spermatophyta</taxon>
        <taxon>Magnoliopsida</taxon>
        <taxon>eudicotyledons</taxon>
        <taxon>Gunneridae</taxon>
        <taxon>Pentapetalae</taxon>
        <taxon>rosids</taxon>
        <taxon>Vitales</taxon>
        <taxon>Vitaceae</taxon>
        <taxon>Viteae</taxon>
        <taxon>Vitis</taxon>
    </lineage>
</organism>
<dbReference type="GO" id="GO:0008194">
    <property type="term" value="F:UDP-glycosyltransferase activity"/>
    <property type="evidence" value="ECO:0007669"/>
    <property type="project" value="InterPro"/>
</dbReference>